<dbReference type="GO" id="GO:0005549">
    <property type="term" value="F:odorant binding"/>
    <property type="evidence" value="ECO:0007669"/>
    <property type="project" value="InterPro"/>
</dbReference>
<keyword evidence="6 10" id="KW-1133">Transmembrane helix</keyword>
<evidence type="ECO:0000256" key="2">
    <source>
        <dbReference type="ARBA" id="ARBA00022475"/>
    </source>
</evidence>
<dbReference type="AlphaFoldDB" id="A0AA38MHG2"/>
<dbReference type="Proteomes" id="UP001168821">
    <property type="component" value="Unassembled WGS sequence"/>
</dbReference>
<reference evidence="11" key="1">
    <citation type="journal article" date="2023" name="G3 (Bethesda)">
        <title>Whole genome assemblies of Zophobas morio and Tenebrio molitor.</title>
        <authorList>
            <person name="Kaur S."/>
            <person name="Stinson S.A."/>
            <person name="diCenzo G.C."/>
        </authorList>
    </citation>
    <scope>NUCLEOTIDE SEQUENCE</scope>
    <source>
        <strain evidence="11">QUZm001</strain>
    </source>
</reference>
<evidence type="ECO:0000256" key="6">
    <source>
        <dbReference type="ARBA" id="ARBA00022989"/>
    </source>
</evidence>
<protein>
    <recommendedName>
        <fullName evidence="10">Odorant receptor</fullName>
    </recommendedName>
</protein>
<keyword evidence="3 10" id="KW-0716">Sensory transduction</keyword>
<feature type="transmembrane region" description="Helical" evidence="10">
    <location>
        <begin position="364"/>
        <end position="384"/>
    </location>
</feature>
<dbReference type="PANTHER" id="PTHR21137:SF35">
    <property type="entry name" value="ODORANT RECEPTOR 19A-RELATED"/>
    <property type="match status" value="1"/>
</dbReference>
<evidence type="ECO:0000256" key="1">
    <source>
        <dbReference type="ARBA" id="ARBA00004651"/>
    </source>
</evidence>
<evidence type="ECO:0000313" key="12">
    <source>
        <dbReference type="Proteomes" id="UP001168821"/>
    </source>
</evidence>
<evidence type="ECO:0000256" key="4">
    <source>
        <dbReference type="ARBA" id="ARBA00022692"/>
    </source>
</evidence>
<evidence type="ECO:0000256" key="10">
    <source>
        <dbReference type="RuleBase" id="RU351113"/>
    </source>
</evidence>
<keyword evidence="2" id="KW-1003">Cell membrane</keyword>
<comment type="subcellular location">
    <subcellularLocation>
        <location evidence="1 10">Cell membrane</location>
        <topology evidence="1 10">Multi-pass membrane protein</topology>
    </subcellularLocation>
</comment>
<gene>
    <name evidence="11" type="ORF">Zmor_015730</name>
</gene>
<feature type="transmembrane region" description="Helical" evidence="10">
    <location>
        <begin position="264"/>
        <end position="284"/>
    </location>
</feature>
<keyword evidence="5 10" id="KW-0552">Olfaction</keyword>
<dbReference type="GO" id="GO:0007165">
    <property type="term" value="P:signal transduction"/>
    <property type="evidence" value="ECO:0007669"/>
    <property type="project" value="UniProtKB-KW"/>
</dbReference>
<keyword evidence="7 10" id="KW-0472">Membrane</keyword>
<dbReference type="PANTHER" id="PTHR21137">
    <property type="entry name" value="ODORANT RECEPTOR"/>
    <property type="match status" value="1"/>
</dbReference>
<keyword evidence="9 10" id="KW-0807">Transducer</keyword>
<evidence type="ECO:0000313" key="11">
    <source>
        <dbReference type="EMBL" id="KAJ3656676.1"/>
    </source>
</evidence>
<dbReference type="GO" id="GO:0004984">
    <property type="term" value="F:olfactory receptor activity"/>
    <property type="evidence" value="ECO:0007669"/>
    <property type="project" value="InterPro"/>
</dbReference>
<organism evidence="11 12">
    <name type="scientific">Zophobas morio</name>
    <dbReference type="NCBI Taxonomy" id="2755281"/>
    <lineage>
        <taxon>Eukaryota</taxon>
        <taxon>Metazoa</taxon>
        <taxon>Ecdysozoa</taxon>
        <taxon>Arthropoda</taxon>
        <taxon>Hexapoda</taxon>
        <taxon>Insecta</taxon>
        <taxon>Pterygota</taxon>
        <taxon>Neoptera</taxon>
        <taxon>Endopterygota</taxon>
        <taxon>Coleoptera</taxon>
        <taxon>Polyphaga</taxon>
        <taxon>Cucujiformia</taxon>
        <taxon>Tenebrionidae</taxon>
        <taxon>Zophobas</taxon>
    </lineage>
</organism>
<evidence type="ECO:0000256" key="8">
    <source>
        <dbReference type="ARBA" id="ARBA00023170"/>
    </source>
</evidence>
<keyword evidence="8 10" id="KW-0675">Receptor</keyword>
<comment type="similarity">
    <text evidence="10">Belongs to the insect chemoreceptor superfamily. Heteromeric odorant receptor channel (TC 1.A.69) family.</text>
</comment>
<evidence type="ECO:0000256" key="5">
    <source>
        <dbReference type="ARBA" id="ARBA00022725"/>
    </source>
</evidence>
<evidence type="ECO:0000256" key="3">
    <source>
        <dbReference type="ARBA" id="ARBA00022606"/>
    </source>
</evidence>
<proteinExistence type="inferred from homology"/>
<feature type="transmembrane region" description="Helical" evidence="10">
    <location>
        <begin position="167"/>
        <end position="195"/>
    </location>
</feature>
<accession>A0AA38MHG2</accession>
<name>A0AA38MHG2_9CUCU</name>
<sequence length="393" mass="45426">MDVADNYFSSKTIMRGDCLKLIRFLGSDLLQFKITKICFLITLLVHVVMDLIQIYFLSSVHDNSSQIVLYTSVLLGNFYPMLAIALLLDDSKLAAHIKDDLDVWEIDSAGKKVERKIRQGVKYMTIYIVITFLTTVCGTVLFAINLSHDLEWFFALRFFKDYFPGQYTILTVLYKTTFICIGYSMTVHAFQIIYYTQHLRYQIMLLNEHILNISNCCPDVKEDELFYDKKYQTTIEDRLKFCIKRWNEYLLAYNDKVSAVKHQLIVFSLAGWLLGISFAIVMLSGKLTPDYYPRQAMAGLAAVLTFCGAIEAGQSTETQMEEMAFVVNEVKWYNFDKNNKKLYFILAMNIMTERKIQCSENYSLNYNLGLAIVRGIYSIVTVFANMNSRSKLT</sequence>
<evidence type="ECO:0000256" key="9">
    <source>
        <dbReference type="ARBA" id="ARBA00023224"/>
    </source>
</evidence>
<keyword evidence="4 10" id="KW-0812">Transmembrane</keyword>
<dbReference type="EMBL" id="JALNTZ010000004">
    <property type="protein sequence ID" value="KAJ3656676.1"/>
    <property type="molecule type" value="Genomic_DNA"/>
</dbReference>
<keyword evidence="12" id="KW-1185">Reference proteome</keyword>
<feature type="transmembrane region" description="Helical" evidence="10">
    <location>
        <begin position="125"/>
        <end position="147"/>
    </location>
</feature>
<dbReference type="InterPro" id="IPR004117">
    <property type="entry name" value="7tm6_olfct_rcpt"/>
</dbReference>
<feature type="transmembrane region" description="Helical" evidence="10">
    <location>
        <begin position="296"/>
        <end position="313"/>
    </location>
</feature>
<comment type="caution">
    <text evidence="11">The sequence shown here is derived from an EMBL/GenBank/DDBJ whole genome shotgun (WGS) entry which is preliminary data.</text>
</comment>
<feature type="transmembrane region" description="Helical" evidence="10">
    <location>
        <begin position="37"/>
        <end position="56"/>
    </location>
</feature>
<feature type="transmembrane region" description="Helical" evidence="10">
    <location>
        <begin position="68"/>
        <end position="88"/>
    </location>
</feature>
<evidence type="ECO:0000256" key="7">
    <source>
        <dbReference type="ARBA" id="ARBA00023136"/>
    </source>
</evidence>
<dbReference type="GO" id="GO:0005886">
    <property type="term" value="C:plasma membrane"/>
    <property type="evidence" value="ECO:0007669"/>
    <property type="project" value="UniProtKB-SubCell"/>
</dbReference>